<dbReference type="Proteomes" id="UP001218218">
    <property type="component" value="Unassembled WGS sequence"/>
</dbReference>
<feature type="compositionally biased region" description="Polar residues" evidence="1">
    <location>
        <begin position="19"/>
        <end position="30"/>
    </location>
</feature>
<feature type="compositionally biased region" description="Basic and acidic residues" evidence="1">
    <location>
        <begin position="103"/>
        <end position="115"/>
    </location>
</feature>
<gene>
    <name evidence="2" type="ORF">DFH08DRAFT_978377</name>
</gene>
<organism evidence="2 3">
    <name type="scientific">Mycena albidolilacea</name>
    <dbReference type="NCBI Taxonomy" id="1033008"/>
    <lineage>
        <taxon>Eukaryota</taxon>
        <taxon>Fungi</taxon>
        <taxon>Dikarya</taxon>
        <taxon>Basidiomycota</taxon>
        <taxon>Agaricomycotina</taxon>
        <taxon>Agaricomycetes</taxon>
        <taxon>Agaricomycetidae</taxon>
        <taxon>Agaricales</taxon>
        <taxon>Marasmiineae</taxon>
        <taxon>Mycenaceae</taxon>
        <taxon>Mycena</taxon>
    </lineage>
</organism>
<name>A0AAD7E865_9AGAR</name>
<feature type="compositionally biased region" description="Acidic residues" evidence="1">
    <location>
        <begin position="71"/>
        <end position="83"/>
    </location>
</feature>
<feature type="region of interest" description="Disordered" evidence="1">
    <location>
        <begin position="1"/>
        <end position="117"/>
    </location>
</feature>
<evidence type="ECO:0000313" key="2">
    <source>
        <dbReference type="EMBL" id="KAJ7301857.1"/>
    </source>
</evidence>
<dbReference type="EMBL" id="JARIHO010000125">
    <property type="protein sequence ID" value="KAJ7301857.1"/>
    <property type="molecule type" value="Genomic_DNA"/>
</dbReference>
<dbReference type="AlphaFoldDB" id="A0AAD7E865"/>
<comment type="caution">
    <text evidence="2">The sequence shown here is derived from an EMBL/GenBank/DDBJ whole genome shotgun (WGS) entry which is preliminary data.</text>
</comment>
<evidence type="ECO:0000313" key="3">
    <source>
        <dbReference type="Proteomes" id="UP001218218"/>
    </source>
</evidence>
<evidence type="ECO:0000256" key="1">
    <source>
        <dbReference type="SAM" id="MobiDB-lite"/>
    </source>
</evidence>
<sequence>MRGRTRSVPRPQDVRNADGGTTRTPVSQIMETHENKTSEDANEGDVKTCKAEEAQENLTGDLPSPSREVVSVDEETDEDDTDEIFFTAPEEPIGEDQGGEGTVHTEEQSETREYLPGDISRSPQREVLNDMSTHQPRDNADHIAKGMPTAGAWRRAARMIGRVIAGSMFVAAAQYGGVKLEVNVCRTPHVDQRSPSREVPAPKGMMDDVAITDTVLPENLVEVPKIFIKYGAKEMETEVEAETEEETEEDVGESCGWGAVPEWIKYDLRIHGKVVRLRKRSTREDSKGDDAESPARGVPEPAPIMPGTFTDMEVAELEGLSQASPTEVAAFLVQIGRETRASKGELKRHQEQVPDEDVGIKQPEVLMGGDPSVFTQLTEPHKPERVVAVLEAVTIGPDLTQEQRGRVQAFVSEFADCFALSMKEVITIPGAEHTMNIPADTMFSTKVHQ</sequence>
<proteinExistence type="predicted"/>
<feature type="region of interest" description="Disordered" evidence="1">
    <location>
        <begin position="278"/>
        <end position="307"/>
    </location>
</feature>
<keyword evidence="3" id="KW-1185">Reference proteome</keyword>
<protein>
    <submittedName>
        <fullName evidence="2">Uncharacterized protein</fullName>
    </submittedName>
</protein>
<reference evidence="2" key="1">
    <citation type="submission" date="2023-03" db="EMBL/GenBank/DDBJ databases">
        <title>Massive genome expansion in bonnet fungi (Mycena s.s.) driven by repeated elements and novel gene families across ecological guilds.</title>
        <authorList>
            <consortium name="Lawrence Berkeley National Laboratory"/>
            <person name="Harder C.B."/>
            <person name="Miyauchi S."/>
            <person name="Viragh M."/>
            <person name="Kuo A."/>
            <person name="Thoen E."/>
            <person name="Andreopoulos B."/>
            <person name="Lu D."/>
            <person name="Skrede I."/>
            <person name="Drula E."/>
            <person name="Henrissat B."/>
            <person name="Morin E."/>
            <person name="Kohler A."/>
            <person name="Barry K."/>
            <person name="LaButti K."/>
            <person name="Morin E."/>
            <person name="Salamov A."/>
            <person name="Lipzen A."/>
            <person name="Mereny Z."/>
            <person name="Hegedus B."/>
            <person name="Baldrian P."/>
            <person name="Stursova M."/>
            <person name="Weitz H."/>
            <person name="Taylor A."/>
            <person name="Grigoriev I.V."/>
            <person name="Nagy L.G."/>
            <person name="Martin F."/>
            <person name="Kauserud H."/>
        </authorList>
    </citation>
    <scope>NUCLEOTIDE SEQUENCE</scope>
    <source>
        <strain evidence="2">CBHHK002</strain>
    </source>
</reference>
<feature type="compositionally biased region" description="Basic and acidic residues" evidence="1">
    <location>
        <begin position="31"/>
        <end position="53"/>
    </location>
</feature>
<accession>A0AAD7E865</accession>